<organism evidence="1 2">
    <name type="scientific">Mycoplasma ovis str. Michigan</name>
    <dbReference type="NCBI Taxonomy" id="1415773"/>
    <lineage>
        <taxon>Bacteria</taxon>
        <taxon>Bacillati</taxon>
        <taxon>Mycoplasmatota</taxon>
        <taxon>Mollicutes</taxon>
        <taxon>Mycoplasmataceae</taxon>
        <taxon>Mycoplasma</taxon>
    </lineage>
</organism>
<dbReference type="EMBL" id="CP006935">
    <property type="protein sequence ID" value="AHC40179.1"/>
    <property type="molecule type" value="Genomic_DNA"/>
</dbReference>
<proteinExistence type="predicted"/>
<name>A0ABM5P1B8_9MOLU</name>
<accession>A0ABM5P1B8</accession>
<protein>
    <submittedName>
        <fullName evidence="1">Uncharacterized protein</fullName>
    </submittedName>
</protein>
<dbReference type="RefSeq" id="WP_024071007.1">
    <property type="nucleotide sequence ID" value="NC_023062.1"/>
</dbReference>
<reference evidence="1 2" key="1">
    <citation type="journal article" date="2014" name="Genome Announc.">
        <title>Complete Genome Sequence of Mycoplasma ovis Strain Michigan, a Hemoplasma of Sheep with Two Distinct 16S rRNA Genes.</title>
        <authorList>
            <person name="Deshuillers P.L."/>
            <person name="Santos A.P."/>
            <person name="do Nascimento N.C."/>
            <person name="Hampel J.A."/>
            <person name="Bergin I.L."/>
            <person name="Dyson M.C."/>
            <person name="Messick J.B."/>
        </authorList>
    </citation>
    <scope>NUCLEOTIDE SEQUENCE [LARGE SCALE GENOMIC DNA]</scope>
    <source>
        <strain evidence="1 2">Michigan</strain>
    </source>
</reference>
<keyword evidence="2" id="KW-1185">Reference proteome</keyword>
<evidence type="ECO:0000313" key="1">
    <source>
        <dbReference type="EMBL" id="AHC40179.1"/>
    </source>
</evidence>
<sequence length="185" mass="21264">MILHWGGTLAGKNSQVSSLTRESQPSDPIKQAIKIMEEKQSEEGRKDDKGCFILPQLKGSEFLICVNMKTLDNLFLFHYSWRNRKLNEVVDITYTSRWPATMKFSNGKSEQVPSYLKSNFAWLQKNWKNTTFLPSHCKITKKDNGGTDYELTCNNPSGVSEKPHWSQKIPLSHITVHKNAFNSRK</sequence>
<gene>
    <name evidence="1" type="ORF">OVS_01090</name>
</gene>
<dbReference type="Proteomes" id="UP000018745">
    <property type="component" value="Chromosome"/>
</dbReference>
<evidence type="ECO:0000313" key="2">
    <source>
        <dbReference type="Proteomes" id="UP000018745"/>
    </source>
</evidence>